<feature type="signal peptide" evidence="1">
    <location>
        <begin position="1"/>
        <end position="20"/>
    </location>
</feature>
<proteinExistence type="predicted"/>
<keyword evidence="1" id="KW-0732">Signal</keyword>
<gene>
    <name evidence="2" type="ORF">J2I48_16315</name>
</gene>
<evidence type="ECO:0008006" key="4">
    <source>
        <dbReference type="Google" id="ProtNLM"/>
    </source>
</evidence>
<reference evidence="2 3" key="1">
    <citation type="submission" date="2021-03" db="EMBL/GenBank/DDBJ databases">
        <title>Fibrella sp. HMF5036 genome sequencing and assembly.</title>
        <authorList>
            <person name="Kang H."/>
            <person name="Kim H."/>
            <person name="Bae S."/>
            <person name="Joh K."/>
        </authorList>
    </citation>
    <scope>NUCLEOTIDE SEQUENCE [LARGE SCALE GENOMIC DNA]</scope>
    <source>
        <strain evidence="2 3">HMF5036</strain>
    </source>
</reference>
<feature type="chain" id="PRO_5037827927" description="DUF1579 domain-containing protein" evidence="1">
    <location>
        <begin position="21"/>
        <end position="171"/>
    </location>
</feature>
<dbReference type="EMBL" id="JAFMYU010000013">
    <property type="protein sequence ID" value="MBO0932575.1"/>
    <property type="molecule type" value="Genomic_DNA"/>
</dbReference>
<keyword evidence="3" id="KW-1185">Reference proteome</keyword>
<sequence length="171" mass="19970">MKNKSFLFLFLVCSTTYLTAQTPNSNYKLTNEFVNFFVGSWAGDGEFPNGKKISANLTFELTLDSSWISYEHTDKLPNRYKALSMWGVDMLSGQFVAYTFDNFHGHRKFVSDGWKDNKLILTTNEYYPQRGLLFQHFIYEKLTDKSFKMTYETSKDGITWKLGDFLVFSKK</sequence>
<comment type="caution">
    <text evidence="2">The sequence shown here is derived from an EMBL/GenBank/DDBJ whole genome shotgun (WGS) entry which is preliminary data.</text>
</comment>
<organism evidence="2 3">
    <name type="scientific">Fibrella aquatilis</name>
    <dbReference type="NCBI Taxonomy" id="2817059"/>
    <lineage>
        <taxon>Bacteria</taxon>
        <taxon>Pseudomonadati</taxon>
        <taxon>Bacteroidota</taxon>
        <taxon>Cytophagia</taxon>
        <taxon>Cytophagales</taxon>
        <taxon>Spirosomataceae</taxon>
        <taxon>Fibrella</taxon>
    </lineage>
</organism>
<dbReference type="RefSeq" id="WP_207336540.1">
    <property type="nucleotide sequence ID" value="NZ_JAFMYU010000013.1"/>
</dbReference>
<dbReference type="Proteomes" id="UP000664795">
    <property type="component" value="Unassembled WGS sequence"/>
</dbReference>
<evidence type="ECO:0000256" key="1">
    <source>
        <dbReference type="SAM" id="SignalP"/>
    </source>
</evidence>
<evidence type="ECO:0000313" key="3">
    <source>
        <dbReference type="Proteomes" id="UP000664795"/>
    </source>
</evidence>
<accession>A0A939K1S9</accession>
<dbReference type="AlphaFoldDB" id="A0A939K1S9"/>
<name>A0A939K1S9_9BACT</name>
<protein>
    <recommendedName>
        <fullName evidence="4">DUF1579 domain-containing protein</fullName>
    </recommendedName>
</protein>
<evidence type="ECO:0000313" key="2">
    <source>
        <dbReference type="EMBL" id="MBO0932575.1"/>
    </source>
</evidence>